<feature type="domain" description="Metallo-beta-lactamase" evidence="26">
    <location>
        <begin position="94"/>
        <end position="294"/>
    </location>
</feature>
<dbReference type="PANTHER" id="PTHR15032:SF4">
    <property type="entry name" value="N-ACYL-PHOSPHATIDYLETHANOLAMINE-HYDROLYZING PHOSPHOLIPASE D"/>
    <property type="match status" value="1"/>
</dbReference>
<proteinExistence type="inferred from homology"/>
<dbReference type="GeneTree" id="ENSGT00390000017990"/>
<comment type="function">
    <text evidence="6">D-type phospholipase that hydrolyzes N-acyl-phosphatidylethanolamines (NAPEs) to produce bioactive N-acylethanolamines/fatty acid ethanolamides (NAEs/FAEs) and phosphatidic acid. Cleaves the terminal phosphodiester bond of diacyl- and alkenylacyl-NAPEs, primarily playing a role in the generation of long-chain saturated and monounsaturated NAEs in the brain. May control NAPE homeostasis in dopaminergic neuron membranes and regulate neuron survival, partly through RAC1 activation. As a regulator of lipid metabolism in the adipose tissue, mediates the crosstalk between adipocytes, gut microbiota and immune cells to control body temperature and weight. In particular, regulates energy homeostasis by promoting cold-induced brown or beige adipocyte differentiation program to generate heat from fatty acids and glucose. Has limited D-type phospholipase activity toward N-acyl lyso-NAPEs.</text>
</comment>
<dbReference type="GO" id="GO:0000139">
    <property type="term" value="C:Golgi membrane"/>
    <property type="evidence" value="ECO:0007669"/>
    <property type="project" value="UniProtKB-SubCell"/>
</dbReference>
<comment type="catalytic activity">
    <reaction evidence="7">
        <text>N-(5Z,8Z,11Z,14Z-eicosatetraenoyl)-1-(9Z-octadecenoyl)-sn-glycero-3-phosphoethanolamine + H2O = N-(5Z,8Z,11Z,14Z-eicosatetraenoyl)-ethanolamine + 1-(9Z-octadecenoyl)-sn-glycero-3-phosphate + H(+)</text>
        <dbReference type="Rhea" id="RHEA:45544"/>
        <dbReference type="ChEBI" id="CHEBI:2700"/>
        <dbReference type="ChEBI" id="CHEBI:15377"/>
        <dbReference type="ChEBI" id="CHEBI:15378"/>
        <dbReference type="ChEBI" id="CHEBI:74544"/>
        <dbReference type="ChEBI" id="CHEBI:85223"/>
    </reaction>
    <physiologicalReaction direction="left-to-right" evidence="7">
        <dbReference type="Rhea" id="RHEA:45545"/>
    </physiologicalReaction>
</comment>
<evidence type="ECO:0000256" key="16">
    <source>
        <dbReference type="ARBA" id="ARBA00048371"/>
    </source>
</evidence>
<feature type="binding site" evidence="25">
    <location>
        <position position="298"/>
    </location>
    <ligand>
        <name>deoxycholate</name>
        <dbReference type="ChEBI" id="CHEBI:23614"/>
    </ligand>
</feature>
<comment type="catalytic activity">
    <reaction evidence="17">
        <text>N-hexanoyl-1-hexadecanoyl-2-(9Z,12Z-octadecadienoyl)-sn-glycero-3-phosphoethanolamine + H2O = N-hexanoyl ethanolamine + 1-hexadecanoyl-2-(9Z,12Z-octadecadienoyl)-sn-glycero-3-phosphate + H(+)</text>
        <dbReference type="Rhea" id="RHEA:45616"/>
        <dbReference type="ChEBI" id="CHEBI:15377"/>
        <dbReference type="ChEBI" id="CHEBI:15378"/>
        <dbReference type="ChEBI" id="CHEBI:72860"/>
        <dbReference type="ChEBI" id="CHEBI:85297"/>
        <dbReference type="ChEBI" id="CHEBI:85303"/>
    </reaction>
    <physiologicalReaction direction="left-to-right" evidence="17">
        <dbReference type="Rhea" id="RHEA:45617"/>
    </physiologicalReaction>
</comment>
<evidence type="ECO:0000256" key="21">
    <source>
        <dbReference type="ARBA" id="ARBA00049023"/>
    </source>
</evidence>
<dbReference type="AlphaFoldDB" id="A0A8C4ZGV5"/>
<dbReference type="GO" id="GO:0005635">
    <property type="term" value="C:nuclear envelope"/>
    <property type="evidence" value="ECO:0007669"/>
    <property type="project" value="UniProtKB-SubCell"/>
</dbReference>
<evidence type="ECO:0000256" key="10">
    <source>
        <dbReference type="ARBA" id="ARBA00047474"/>
    </source>
</evidence>
<organism evidence="27 28">
    <name type="scientific">Gadus morhua</name>
    <name type="common">Atlantic cod</name>
    <dbReference type="NCBI Taxonomy" id="8049"/>
    <lineage>
        <taxon>Eukaryota</taxon>
        <taxon>Metazoa</taxon>
        <taxon>Chordata</taxon>
        <taxon>Craniata</taxon>
        <taxon>Vertebrata</taxon>
        <taxon>Euteleostomi</taxon>
        <taxon>Actinopterygii</taxon>
        <taxon>Neopterygii</taxon>
        <taxon>Teleostei</taxon>
        <taxon>Neoteleostei</taxon>
        <taxon>Acanthomorphata</taxon>
        <taxon>Zeiogadaria</taxon>
        <taxon>Gadariae</taxon>
        <taxon>Gadiformes</taxon>
        <taxon>Gadoidei</taxon>
        <taxon>Gadidae</taxon>
        <taxon>Gadus</taxon>
    </lineage>
</organism>
<evidence type="ECO:0000256" key="8">
    <source>
        <dbReference type="ARBA" id="ARBA00047399"/>
    </source>
</evidence>
<dbReference type="GO" id="GO:0070291">
    <property type="term" value="P:N-acylethanolamine metabolic process"/>
    <property type="evidence" value="ECO:0007669"/>
    <property type="project" value="TreeGrafter"/>
</dbReference>
<dbReference type="InterPro" id="IPR036866">
    <property type="entry name" value="RibonucZ/Hydroxyglut_hydro"/>
</dbReference>
<evidence type="ECO:0000256" key="13">
    <source>
        <dbReference type="ARBA" id="ARBA00047926"/>
    </source>
</evidence>
<feature type="binding site" evidence="25">
    <location>
        <position position="206"/>
    </location>
    <ligand>
        <name>deoxycholate</name>
        <dbReference type="ChEBI" id="CHEBI:23614"/>
    </ligand>
</feature>
<comment type="catalytic activity">
    <reaction evidence="12">
        <text>N-tetradecanoyl-1,2-di-(9Z-octadecenoyl)-sn-glycero-3-phosphoethanolamine + H2O = N-tetradecanoylethanolamine + 1,2-di-(9Z-octadecenoyl)-sn-glycero-3-phosphate + H(+)</text>
        <dbReference type="Rhea" id="RHEA:45552"/>
        <dbReference type="ChEBI" id="CHEBI:15377"/>
        <dbReference type="ChEBI" id="CHEBI:15378"/>
        <dbReference type="ChEBI" id="CHEBI:74546"/>
        <dbReference type="ChEBI" id="CHEBI:85262"/>
        <dbReference type="ChEBI" id="CHEBI:85293"/>
    </reaction>
    <physiologicalReaction direction="left-to-right" evidence="12">
        <dbReference type="Rhea" id="RHEA:45553"/>
    </physiologicalReaction>
</comment>
<keyword evidence="5" id="KW-0442">Lipid degradation</keyword>
<keyword evidence="28" id="KW-1185">Reference proteome</keyword>
<feature type="binding site" evidence="24">
    <location>
        <position position="234"/>
    </location>
    <ligand>
        <name>Zn(2+)</name>
        <dbReference type="ChEBI" id="CHEBI:29105"/>
        <label>1</label>
    </ligand>
</feature>
<feature type="binding site" evidence="25">
    <location>
        <position position="210"/>
    </location>
    <ligand>
        <name>deoxycholate</name>
        <dbReference type="ChEBI" id="CHEBI:23614"/>
    </ligand>
</feature>
<sequence length="337" mass="37885">EEVTKSCRDRHGRWTNPWPTWRFPSNARLLKFLLWDTDNSNVPTSKEVLDEELPVLVPYFARGGAVDSAPTGRGLRVTWLGHATTLVELDGLSVLTDPVFSLRASPVQFMGPKRYRGPPCTVEQLPPIDAVVISHNHYDHLDQGTVNDLNARFGADLYWFVPLGLADWLGKAGCQNVMELDWWEESCVPGHPDTTFVCTPAQHWSKRTPLDNNQALWGSWSILGPQHRFFFAGDTGYCSSFAEIGLRYGPFDLAAIPIGAYLPRDVMLGQHVDPEEAVQIHEDVRAKHSVGVHWGTFALAHEPYLEPPVRLRQALERKGLQPGCFFTLQHGESRTLQ</sequence>
<keyword evidence="24" id="KW-0862">Zinc</keyword>
<protein>
    <recommendedName>
        <fullName evidence="4">N-acyl-phosphatidylethanolamine-hydrolyzing phospholipase D</fullName>
        <ecNumber evidence="3">3.1.4.54</ecNumber>
    </recommendedName>
</protein>
<evidence type="ECO:0000256" key="3">
    <source>
        <dbReference type="ARBA" id="ARBA00012279"/>
    </source>
</evidence>
<evidence type="ECO:0000256" key="24">
    <source>
        <dbReference type="PIRSR" id="PIRSR038896-51"/>
    </source>
</evidence>
<comment type="catalytic activity">
    <reaction evidence="10">
        <text>N-hexadecanoyl-1,2-di-(9Z-octadecenoyl)-sn-glycero-3-phosphoethanolamine + H2O = N-hexadecanoylethanolamine + 1,2-di-(9Z-octadecenoyl)-sn-glycero-3-phosphate + H(+)</text>
        <dbReference type="Rhea" id="RHEA:45540"/>
        <dbReference type="ChEBI" id="CHEBI:15377"/>
        <dbReference type="ChEBI" id="CHEBI:15378"/>
        <dbReference type="ChEBI" id="CHEBI:71464"/>
        <dbReference type="ChEBI" id="CHEBI:74546"/>
        <dbReference type="ChEBI" id="CHEBI:78097"/>
    </reaction>
    <physiologicalReaction direction="left-to-right" evidence="10">
        <dbReference type="Rhea" id="RHEA:45541"/>
    </physiologicalReaction>
</comment>
<keyword evidence="5" id="KW-0443">Lipid metabolism</keyword>
<feature type="binding site" evidence="24">
    <location>
        <position position="203"/>
    </location>
    <ligand>
        <name>Zn(2+)</name>
        <dbReference type="ChEBI" id="CHEBI:29105"/>
        <label>1</label>
    </ligand>
</feature>
<dbReference type="GO" id="GO:0070290">
    <property type="term" value="F:N-acylphosphatidylethanolamine-specific phospholipase D activity"/>
    <property type="evidence" value="ECO:0007669"/>
    <property type="project" value="UniProtKB-EC"/>
</dbReference>
<comment type="catalytic activity">
    <reaction evidence="11">
        <text>N,1-diacyl-sn-glycero-3-phosphoethanolamine + H2O = an N-acylethanolamine + a 1-acyl-sn-glycero-3-phosphate + H(+)</text>
        <dbReference type="Rhea" id="RHEA:53164"/>
        <dbReference type="ChEBI" id="CHEBI:15377"/>
        <dbReference type="ChEBI" id="CHEBI:15378"/>
        <dbReference type="ChEBI" id="CHEBI:52640"/>
        <dbReference type="ChEBI" id="CHEBI:57970"/>
        <dbReference type="ChEBI" id="CHEBI:85216"/>
    </reaction>
    <physiologicalReaction direction="left-to-right" evidence="11">
        <dbReference type="Rhea" id="RHEA:53165"/>
    </physiologicalReaction>
</comment>
<comment type="catalytic activity">
    <reaction evidence="8">
        <text>N-octadecanoyl-1,2-di-(9Z-octadecenoyl)-sn-glycero-3-phosphoethanolamine + H2O = N-octadecanoyl ethanolamine + 1,2-di-(9Z-octadecenoyl)-sn-glycero-3-phosphate + H(+)</text>
        <dbReference type="Rhea" id="RHEA:45536"/>
        <dbReference type="ChEBI" id="CHEBI:15377"/>
        <dbReference type="ChEBI" id="CHEBI:15378"/>
        <dbReference type="ChEBI" id="CHEBI:74546"/>
        <dbReference type="ChEBI" id="CHEBI:85292"/>
        <dbReference type="ChEBI" id="CHEBI:85299"/>
    </reaction>
    <physiologicalReaction direction="left-to-right" evidence="8">
        <dbReference type="Rhea" id="RHEA:45537"/>
    </physiologicalReaction>
</comment>
<dbReference type="GO" id="GO:0070292">
    <property type="term" value="P:N-acylphosphatidylethanolamine metabolic process"/>
    <property type="evidence" value="ECO:0007669"/>
    <property type="project" value="TreeGrafter"/>
</dbReference>
<dbReference type="SUPFAM" id="SSF56281">
    <property type="entry name" value="Metallo-hydrolase/oxidoreductase"/>
    <property type="match status" value="1"/>
</dbReference>
<reference evidence="27" key="2">
    <citation type="submission" date="2025-09" db="UniProtKB">
        <authorList>
            <consortium name="Ensembl"/>
        </authorList>
    </citation>
    <scope>IDENTIFICATION</scope>
</reference>
<dbReference type="GO" id="GO:0005654">
    <property type="term" value="C:nucleoplasm"/>
    <property type="evidence" value="ECO:0007669"/>
    <property type="project" value="UniProtKB-SubCell"/>
</dbReference>
<evidence type="ECO:0000256" key="15">
    <source>
        <dbReference type="ARBA" id="ARBA00048295"/>
    </source>
</evidence>
<keyword evidence="5" id="KW-0595">Phospholipid degradation</keyword>
<feature type="binding site" evidence="23">
    <location>
        <position position="271"/>
    </location>
    <ligand>
        <name>an N-acyl-1,2-diacyl-sn-glycero-3-phosphoethanolamine</name>
        <dbReference type="ChEBI" id="CHEBI:62537"/>
    </ligand>
</feature>
<evidence type="ECO:0000256" key="5">
    <source>
        <dbReference type="ARBA" id="ARBA00022668"/>
    </source>
</evidence>
<feature type="binding site" evidence="24">
    <location>
        <position position="293"/>
    </location>
    <ligand>
        <name>Zn(2+)</name>
        <dbReference type="ChEBI" id="CHEBI:29105"/>
        <label>2</label>
    </ligand>
</feature>
<dbReference type="EC" id="3.1.4.54" evidence="3"/>
<dbReference type="PIRSF" id="PIRSF038896">
    <property type="entry name" value="NAPE-PLD"/>
    <property type="match status" value="1"/>
</dbReference>
<dbReference type="Ensembl" id="ENSGMOT00000014938.2">
    <property type="protein sequence ID" value="ENSGMOP00000014564.2"/>
    <property type="gene ID" value="ENSGMOG00000013627.2"/>
</dbReference>
<comment type="similarity">
    <text evidence="1">Belongs to the NAPE-PLD family.</text>
</comment>
<dbReference type="PANTHER" id="PTHR15032">
    <property type="entry name" value="N-ACYL-PHOSPHATIDYLETHANOLAMINE-HYDROLYZING PHOSPHOLIPASE D"/>
    <property type="match status" value="1"/>
</dbReference>
<evidence type="ECO:0000256" key="4">
    <source>
        <dbReference type="ARBA" id="ARBA00016017"/>
    </source>
</evidence>
<comment type="catalytic activity">
    <reaction evidence="18">
        <text>N,1,2-tri-(9Z-octadecenoyl)-sn-glycero-3-phosphoethanolamine + H2O = N-(9Z-octadecenoyl) ethanolamine + 1,2-di-(9Z-octadecenoyl)-sn-glycero-3-phosphate + H(+)</text>
        <dbReference type="Rhea" id="RHEA:45532"/>
        <dbReference type="ChEBI" id="CHEBI:15377"/>
        <dbReference type="ChEBI" id="CHEBI:15378"/>
        <dbReference type="ChEBI" id="CHEBI:71466"/>
        <dbReference type="ChEBI" id="CHEBI:74546"/>
        <dbReference type="ChEBI" id="CHEBI:85291"/>
    </reaction>
    <physiologicalReaction direction="left-to-right" evidence="18">
        <dbReference type="Rhea" id="RHEA:45533"/>
    </physiologicalReaction>
</comment>
<feature type="binding site" evidence="23">
    <location>
        <position position="138"/>
    </location>
    <ligand>
        <name>an N-acyl-1,2-diacyl-sn-glycero-3-phosphoethanolamine</name>
        <dbReference type="ChEBI" id="CHEBI:62537"/>
    </ligand>
</feature>
<comment type="catalytic activity">
    <reaction evidence="15">
        <text>N,1-dihexadecanoyl-2-(9Z,12Z-octadecadienoyl)-sn-glycero-3-phosphoethanolamine + H2O = 1-hexadecanoyl-2-(9Z,12Z-octadecadienoyl)-sn-glycero-3-phosphate + N-hexadecanoylethanolamine + H(+)</text>
        <dbReference type="Rhea" id="RHEA:45596"/>
        <dbReference type="ChEBI" id="CHEBI:15377"/>
        <dbReference type="ChEBI" id="CHEBI:15378"/>
        <dbReference type="ChEBI" id="CHEBI:71464"/>
        <dbReference type="ChEBI" id="CHEBI:72860"/>
        <dbReference type="ChEBI" id="CHEBI:85334"/>
    </reaction>
    <physiologicalReaction direction="left-to-right" evidence="15">
        <dbReference type="Rhea" id="RHEA:45597"/>
    </physiologicalReaction>
</comment>
<dbReference type="Gene3D" id="3.60.15.10">
    <property type="entry name" value="Ribonuclease Z/Hydroxyacylglutathione hydrolase-like"/>
    <property type="match status" value="1"/>
</dbReference>
<comment type="catalytic activity">
    <reaction evidence="20">
        <text>N-butanoyl-1-hexadecanoyl-2-(9Z,12Z-octadecadienoyl)-sn-glycero-3-phosphoethanolamine + H2O = N-butanoyl ethanolamine + 1-hexadecanoyl-2-(9Z,12Z-octadecadienoyl)-sn-glycero-3-phosphate + H(+)</text>
        <dbReference type="Rhea" id="RHEA:45620"/>
        <dbReference type="ChEBI" id="CHEBI:15377"/>
        <dbReference type="ChEBI" id="CHEBI:15378"/>
        <dbReference type="ChEBI" id="CHEBI:72860"/>
        <dbReference type="ChEBI" id="CHEBI:85298"/>
        <dbReference type="ChEBI" id="CHEBI:85304"/>
    </reaction>
    <physiologicalReaction direction="left-to-right" evidence="20">
        <dbReference type="Rhea" id="RHEA:45621"/>
    </physiologicalReaction>
</comment>
<evidence type="ECO:0000256" key="14">
    <source>
        <dbReference type="ARBA" id="ARBA00048025"/>
    </source>
</evidence>
<dbReference type="Proteomes" id="UP000694546">
    <property type="component" value="Chromosome 4"/>
</dbReference>
<comment type="catalytic activity">
    <reaction evidence="21">
        <text>1-O-(1Z-octadecenoyl)-2-(9Z-octadecenoyl)-sn-glycero-3-phospho-N-hexadecanoyl-ethanolamine + H2O = 1-O-(1Z-octadecenoyl)-2-(9Z-octadecenoyl)-sn-glycero-3-phosphate + N-hexadecanoylethanolamine + H(+)</text>
        <dbReference type="Rhea" id="RHEA:56464"/>
        <dbReference type="ChEBI" id="CHEBI:15377"/>
        <dbReference type="ChEBI" id="CHEBI:15378"/>
        <dbReference type="ChEBI" id="CHEBI:71464"/>
        <dbReference type="ChEBI" id="CHEBI:138663"/>
        <dbReference type="ChEBI" id="CHEBI:140452"/>
    </reaction>
    <physiologicalReaction direction="left-to-right" evidence="21">
        <dbReference type="Rhea" id="RHEA:56465"/>
    </physiologicalReaction>
</comment>
<comment type="subunit">
    <text evidence="2">Homodimer. Bile acids promote the assembly of inactive monomers into an active dimer and enable catalysis.</text>
</comment>
<evidence type="ECO:0000256" key="2">
    <source>
        <dbReference type="ARBA" id="ARBA00011543"/>
    </source>
</evidence>
<comment type="catalytic activity">
    <reaction evidence="16">
        <text>N-decanoyl-1-hexadecanoyl-2-(9Z,12Z-octadecadienoyl)-sn-glycero-3-phosphoethanolamine + H2O = N-decanoyl ethanolamine + 1-hexadecanoyl-2-(9Z,12Z-octadecadienoyl)-sn-glycero-3-phosphate + H(+)</text>
        <dbReference type="Rhea" id="RHEA:45608"/>
        <dbReference type="ChEBI" id="CHEBI:15377"/>
        <dbReference type="ChEBI" id="CHEBI:15378"/>
        <dbReference type="ChEBI" id="CHEBI:72860"/>
        <dbReference type="ChEBI" id="CHEBI:85295"/>
        <dbReference type="ChEBI" id="CHEBI:85301"/>
    </reaction>
    <physiologicalReaction direction="left-to-right" evidence="16">
        <dbReference type="Rhea" id="RHEA:45609"/>
    </physiologicalReaction>
</comment>
<comment type="catalytic activity">
    <reaction evidence="14">
        <text>N-(5Z,8Z,11Z,14Z-eicosatetraenoyl)-1,2-di-(9Z-octadecenoyl)-sn-glycero-3-phosphoethanolamine + H2O = N-(5Z,8Z,11Z,14Z-eicosatetraenoyl)-ethanolamine + 1,2-di-(9Z-octadecenoyl)-sn-glycero-3-phosphate + H(+)</text>
        <dbReference type="Rhea" id="RHEA:45528"/>
        <dbReference type="ChEBI" id="CHEBI:2700"/>
        <dbReference type="ChEBI" id="CHEBI:15377"/>
        <dbReference type="ChEBI" id="CHEBI:15378"/>
        <dbReference type="ChEBI" id="CHEBI:74546"/>
        <dbReference type="ChEBI" id="CHEBI:85277"/>
    </reaction>
    <physiologicalReaction direction="left-to-right" evidence="14">
        <dbReference type="Rhea" id="RHEA:45529"/>
    </physiologicalReaction>
</comment>
<comment type="catalytic activity">
    <reaction evidence="13">
        <text>N-dodecanoyl-1,2-di-(9Z-octadecenoyl)-sn-glycero-3-phosphoethanolamine + H2O = N-dodecanoylethanolamine + 1,2-di-(9Z-octadecenoyl)-sn-glycero-3-phosphate + H(+)</text>
        <dbReference type="Rhea" id="RHEA:45556"/>
        <dbReference type="ChEBI" id="CHEBI:15377"/>
        <dbReference type="ChEBI" id="CHEBI:15378"/>
        <dbReference type="ChEBI" id="CHEBI:74546"/>
        <dbReference type="ChEBI" id="CHEBI:85263"/>
        <dbReference type="ChEBI" id="CHEBI:85294"/>
    </reaction>
    <physiologicalReaction direction="left-to-right" evidence="13">
        <dbReference type="Rhea" id="RHEA:45557"/>
    </physiologicalReaction>
</comment>
<dbReference type="OMA" id="QHWTRRT"/>
<dbReference type="InterPro" id="IPR024884">
    <property type="entry name" value="NAPE-PLD"/>
</dbReference>
<evidence type="ECO:0000256" key="18">
    <source>
        <dbReference type="ARBA" id="ARBA00048630"/>
    </source>
</evidence>
<feature type="binding site" evidence="24">
    <location>
        <position position="135"/>
    </location>
    <ligand>
        <name>Zn(2+)</name>
        <dbReference type="ChEBI" id="CHEBI:29105"/>
        <label>1</label>
    </ligand>
</feature>
<dbReference type="GO" id="GO:0008270">
    <property type="term" value="F:zinc ion binding"/>
    <property type="evidence" value="ECO:0007669"/>
    <property type="project" value="InterPro"/>
</dbReference>
<feature type="binding site" evidence="24">
    <location>
        <position position="139"/>
    </location>
    <ligand>
        <name>Zn(2+)</name>
        <dbReference type="ChEBI" id="CHEBI:29105"/>
        <label>2</label>
    </ligand>
</feature>
<evidence type="ECO:0000313" key="28">
    <source>
        <dbReference type="Proteomes" id="UP000694546"/>
    </source>
</evidence>
<keyword evidence="5" id="KW-1208">Phospholipid metabolism</keyword>
<comment type="catalytic activity">
    <reaction evidence="22">
        <text>N-octanoyl-1-hexadecanoyl-2-(9Z,12Z-octadecadienoyl)-sn-glycero-3-phosphoethanolamine + H2O = N-octanoyl ethanolamine + 1-hexadecanoyl-2-(9Z,12Z-octadecadienoyl)-sn-glycero-3-phosphate + H(+)</text>
        <dbReference type="Rhea" id="RHEA:45612"/>
        <dbReference type="ChEBI" id="CHEBI:15377"/>
        <dbReference type="ChEBI" id="CHEBI:15378"/>
        <dbReference type="ChEBI" id="CHEBI:72860"/>
        <dbReference type="ChEBI" id="CHEBI:85296"/>
        <dbReference type="ChEBI" id="CHEBI:85302"/>
    </reaction>
    <physiologicalReaction direction="left-to-right" evidence="22">
        <dbReference type="Rhea" id="RHEA:45613"/>
    </physiologicalReaction>
</comment>
<dbReference type="GO" id="GO:0031901">
    <property type="term" value="C:early endosome membrane"/>
    <property type="evidence" value="ECO:0007669"/>
    <property type="project" value="UniProtKB-SubCell"/>
</dbReference>
<evidence type="ECO:0000256" key="25">
    <source>
        <dbReference type="PIRSR" id="PIRSR038896-52"/>
    </source>
</evidence>
<evidence type="ECO:0000256" key="1">
    <source>
        <dbReference type="ARBA" id="ARBA00010127"/>
    </source>
</evidence>
<evidence type="ECO:0000259" key="26">
    <source>
        <dbReference type="Pfam" id="PF12706"/>
    </source>
</evidence>
<evidence type="ECO:0000256" key="12">
    <source>
        <dbReference type="ARBA" id="ARBA00047759"/>
    </source>
</evidence>
<dbReference type="InterPro" id="IPR001279">
    <property type="entry name" value="Metallo-B-lactamas"/>
</dbReference>
<keyword evidence="24" id="KW-0479">Metal-binding</keyword>
<evidence type="ECO:0000256" key="20">
    <source>
        <dbReference type="ARBA" id="ARBA00048938"/>
    </source>
</evidence>
<feature type="binding site" evidence="24">
    <location>
        <position position="137"/>
    </location>
    <ligand>
        <name>Zn(2+)</name>
        <dbReference type="ChEBI" id="CHEBI:29105"/>
        <label>1</label>
    </ligand>
</feature>
<feature type="binding site" evidence="24">
    <location>
        <position position="140"/>
    </location>
    <ligand>
        <name>Zn(2+)</name>
        <dbReference type="ChEBI" id="CHEBI:29105"/>
        <label>2</label>
    </ligand>
</feature>
<dbReference type="Pfam" id="PF12706">
    <property type="entry name" value="Lactamase_B_2"/>
    <property type="match status" value="1"/>
</dbReference>
<evidence type="ECO:0000313" key="27">
    <source>
        <dbReference type="Ensembl" id="ENSGMOP00000014564.2"/>
    </source>
</evidence>
<evidence type="ECO:0000256" key="19">
    <source>
        <dbReference type="ARBA" id="ARBA00048796"/>
    </source>
</evidence>
<evidence type="ECO:0000256" key="9">
    <source>
        <dbReference type="ARBA" id="ARBA00047456"/>
    </source>
</evidence>
<evidence type="ECO:0000256" key="6">
    <source>
        <dbReference type="ARBA" id="ARBA00045525"/>
    </source>
</evidence>
<feature type="binding site" evidence="24">
    <location>
        <position position="234"/>
    </location>
    <ligand>
        <name>Zn(2+)</name>
        <dbReference type="ChEBI" id="CHEBI:29105"/>
        <label>2</label>
    </ligand>
</feature>
<evidence type="ECO:0000256" key="17">
    <source>
        <dbReference type="ARBA" id="ARBA00048593"/>
    </source>
</evidence>
<evidence type="ECO:0000256" key="23">
    <source>
        <dbReference type="PIRSR" id="PIRSR038896-50"/>
    </source>
</evidence>
<name>A0A8C4ZGV5_GADMO</name>
<evidence type="ECO:0000256" key="11">
    <source>
        <dbReference type="ARBA" id="ARBA00047528"/>
    </source>
</evidence>
<comment type="cofactor">
    <cofactor evidence="24">
        <name>Zn(2+)</name>
        <dbReference type="ChEBI" id="CHEBI:29105"/>
    </cofactor>
    <text evidence="24">Binds 2 zinc divalent cations per subunit.</text>
</comment>
<comment type="catalytic activity">
    <reaction evidence="19">
        <text>N-(5Z,8Z,11Z,14Z-eicosatetraenoyl)-1,2-diacyl-sn-glycero-3-phosphoethanolamine + H2O = N-(5Z,8Z,11Z,14Z-eicosatetraenoyl)-ethanolamine + a 1,2-diacyl-sn-glycero-3-phosphate + H(+)</text>
        <dbReference type="Rhea" id="RHEA:56548"/>
        <dbReference type="ChEBI" id="CHEBI:2700"/>
        <dbReference type="ChEBI" id="CHEBI:15377"/>
        <dbReference type="ChEBI" id="CHEBI:15378"/>
        <dbReference type="ChEBI" id="CHEBI:58608"/>
        <dbReference type="ChEBI" id="CHEBI:140532"/>
    </reaction>
    <physiologicalReaction direction="left-to-right" evidence="19">
        <dbReference type="Rhea" id="RHEA:56549"/>
    </physiologicalReaction>
</comment>
<dbReference type="GO" id="GO:0009395">
    <property type="term" value="P:phospholipid catabolic process"/>
    <property type="evidence" value="ECO:0007669"/>
    <property type="project" value="UniProtKB-KW"/>
</dbReference>
<evidence type="ECO:0000256" key="7">
    <source>
        <dbReference type="ARBA" id="ARBA00047392"/>
    </source>
</evidence>
<reference evidence="27" key="1">
    <citation type="submission" date="2025-08" db="UniProtKB">
        <authorList>
            <consortium name="Ensembl"/>
        </authorList>
    </citation>
    <scope>IDENTIFICATION</scope>
</reference>
<comment type="catalytic activity">
    <reaction evidence="9">
        <text>N,1-dihexadecanoyl-sn-glycero-3-phosphoethanolamine + H2O = N-hexadecanoylethanolamine + 1-hexadecanoyl-sn-glycero-3-phosphate + H(+)</text>
        <dbReference type="Rhea" id="RHEA:45592"/>
        <dbReference type="ChEBI" id="CHEBI:15377"/>
        <dbReference type="ChEBI" id="CHEBI:15378"/>
        <dbReference type="ChEBI" id="CHEBI:57518"/>
        <dbReference type="ChEBI" id="CHEBI:71464"/>
        <dbReference type="ChEBI" id="CHEBI:85335"/>
    </reaction>
    <physiologicalReaction direction="left-to-right" evidence="9">
        <dbReference type="Rhea" id="RHEA:45593"/>
    </physiologicalReaction>
</comment>
<evidence type="ECO:0000256" key="22">
    <source>
        <dbReference type="ARBA" id="ARBA00049463"/>
    </source>
</evidence>
<accession>A0A8C4ZGV5</accession>